<reference evidence="3" key="2">
    <citation type="journal article" date="2019" name="IMA Fungus">
        <title>Genome sequencing and comparison of five Tilletia species to identify candidate genes for the detection of regulated species infecting wheat.</title>
        <authorList>
            <person name="Nguyen H.D.T."/>
            <person name="Sultana T."/>
            <person name="Kesanakurti P."/>
            <person name="Hambleton S."/>
        </authorList>
    </citation>
    <scope>NUCLEOTIDE SEQUENCE</scope>
    <source>
        <strain evidence="3">DAOMC 236422</strain>
    </source>
</reference>
<evidence type="ECO:0000256" key="1">
    <source>
        <dbReference type="SAM" id="MobiDB-lite"/>
    </source>
</evidence>
<evidence type="ECO:0000256" key="2">
    <source>
        <dbReference type="SAM" id="Phobius"/>
    </source>
</evidence>
<comment type="caution">
    <text evidence="3">The sequence shown here is derived from an EMBL/GenBank/DDBJ whole genome shotgun (WGS) entry which is preliminary data.</text>
</comment>
<keyword evidence="4" id="KW-1185">Reference proteome</keyword>
<feature type="transmembrane region" description="Helical" evidence="2">
    <location>
        <begin position="267"/>
        <end position="288"/>
    </location>
</feature>
<feature type="transmembrane region" description="Helical" evidence="2">
    <location>
        <begin position="102"/>
        <end position="129"/>
    </location>
</feature>
<feature type="transmembrane region" description="Helical" evidence="2">
    <location>
        <begin position="233"/>
        <end position="261"/>
    </location>
</feature>
<dbReference type="Proteomes" id="UP000078113">
    <property type="component" value="Unassembled WGS sequence"/>
</dbReference>
<feature type="transmembrane region" description="Helical" evidence="2">
    <location>
        <begin position="186"/>
        <end position="212"/>
    </location>
</feature>
<name>A0A8X7T5G0_9BASI</name>
<dbReference type="EMBL" id="LWDG02000160">
    <property type="protein sequence ID" value="KAE8268308.1"/>
    <property type="molecule type" value="Genomic_DNA"/>
</dbReference>
<sequence length="864" mass="95478">MSGPSWLSSRADAAEMSMVPTDLVRRGVTFLLVYNYLATFLFCLIAVVLMKNGLKVFSGKRFMPVFTVLGIAIIMSLISSIMNSIYWASRLMRRTDQDSLDAFWLASTTLIFFVPWVTQCALTIRMYALLPPMLVSTRKRIMILAGPILLKVVRLIVLSVAMTNTYRTIHIRTLMPSNALSNSSNWNFLMAELWLAFIDSLYATCFLLVMFLRSGRRNDSSLLVPSSGWFSGWLRLSLYACMFSFMIPTCFSFALAIAITVRVDGTVFGYLLIVNVILQNVGGVLGTLSSQHRWRNSRFSTSGMAHTPTTPSFYRTTMSTSSGPNDADGVRIGPVPKSSGPTSMAGWRFLGCEDDLESRHDQGPPPWTARRGRGVVVPILPAPSADRRWLQRTNNRRPSFLRGPSSLDVFTATMDGLSCGGNLSDSGPVPSDCHCGSASDTGPAAREIADHDGGQQARDTCDTRGWLHIKPSSSNPFGSGNSESTLRRGEQGEVNAEGRRPSWPELSPTTSTPVGAQQRWLACAGSGHAAMLEDGQNGRDGLHDRADALEAQGRRTPKDLSQRFHATKSWRFVGREQRAARRSALQRSVSTRSAQTRQTERGPQDESRPVSSLKSLTDYYPEGRRERGQTPLPLQDQQFSQIFRAGSPMLERRRICTCARRTGEREGRDTETGGSRSTAGISPRGTALSVASTRLAGSPERPPRKARELLRSPVAADAFAGHGDDRGWNWGWDWKESRKVDAADYSPSTRAGVEMDFNMGTDPCRNEQAMRQIEITRLTRSLDIRRSSFTTPAIDLPLSEVTRRPASAGRLRKKADEDEEDDEAGDQSRTKSGQGVQQGFEQEGQTGSPGDERRRSSDATLCYR</sequence>
<protein>
    <recommendedName>
        <fullName evidence="5">Transmembrane protein</fullName>
    </recommendedName>
</protein>
<feature type="compositionally biased region" description="Basic and acidic residues" evidence="1">
    <location>
        <begin position="485"/>
        <end position="502"/>
    </location>
</feature>
<feature type="compositionally biased region" description="Basic and acidic residues" evidence="1">
    <location>
        <begin position="598"/>
        <end position="608"/>
    </location>
</feature>
<evidence type="ECO:0000313" key="4">
    <source>
        <dbReference type="Proteomes" id="UP000078113"/>
    </source>
</evidence>
<evidence type="ECO:0000313" key="3">
    <source>
        <dbReference type="EMBL" id="KAE8268308.1"/>
    </source>
</evidence>
<feature type="region of interest" description="Disordered" evidence="1">
    <location>
        <begin position="800"/>
        <end position="864"/>
    </location>
</feature>
<accession>A0A8X7T5G0</accession>
<gene>
    <name evidence="3" type="ORF">A4X09_0g4042</name>
</gene>
<dbReference type="AlphaFoldDB" id="A0A8X7T5G0"/>
<feature type="transmembrane region" description="Helical" evidence="2">
    <location>
        <begin position="141"/>
        <end position="166"/>
    </location>
</feature>
<keyword evidence="2" id="KW-0472">Membrane</keyword>
<feature type="transmembrane region" description="Helical" evidence="2">
    <location>
        <begin position="62"/>
        <end position="82"/>
    </location>
</feature>
<keyword evidence="2" id="KW-0812">Transmembrane</keyword>
<feature type="region of interest" description="Disordered" evidence="1">
    <location>
        <begin position="575"/>
        <end position="616"/>
    </location>
</feature>
<feature type="compositionally biased region" description="Low complexity" evidence="1">
    <location>
        <begin position="833"/>
        <end position="846"/>
    </location>
</feature>
<organism evidence="3 4">
    <name type="scientific">Tilletia walkeri</name>
    <dbReference type="NCBI Taxonomy" id="117179"/>
    <lineage>
        <taxon>Eukaryota</taxon>
        <taxon>Fungi</taxon>
        <taxon>Dikarya</taxon>
        <taxon>Basidiomycota</taxon>
        <taxon>Ustilaginomycotina</taxon>
        <taxon>Exobasidiomycetes</taxon>
        <taxon>Tilletiales</taxon>
        <taxon>Tilletiaceae</taxon>
        <taxon>Tilletia</taxon>
    </lineage>
</organism>
<reference evidence="3" key="1">
    <citation type="submission" date="2016-04" db="EMBL/GenBank/DDBJ databases">
        <authorList>
            <person name="Nguyen H.D."/>
            <person name="Samba Siva P."/>
            <person name="Cullis J."/>
            <person name="Levesque C.A."/>
            <person name="Hambleton S."/>
        </authorList>
    </citation>
    <scope>NUCLEOTIDE SEQUENCE</scope>
    <source>
        <strain evidence="3">DAOMC 236422</strain>
    </source>
</reference>
<feature type="transmembrane region" description="Helical" evidence="2">
    <location>
        <begin position="28"/>
        <end position="50"/>
    </location>
</feature>
<feature type="compositionally biased region" description="Low complexity" evidence="1">
    <location>
        <begin position="471"/>
        <end position="484"/>
    </location>
</feature>
<feature type="region of interest" description="Disordered" evidence="1">
    <location>
        <begin position="431"/>
        <end position="515"/>
    </location>
</feature>
<evidence type="ECO:0008006" key="5">
    <source>
        <dbReference type="Google" id="ProtNLM"/>
    </source>
</evidence>
<feature type="region of interest" description="Disordered" evidence="1">
    <location>
        <begin position="661"/>
        <end position="705"/>
    </location>
</feature>
<keyword evidence="2" id="KW-1133">Transmembrane helix</keyword>
<feature type="compositionally biased region" description="Basic and acidic residues" evidence="1">
    <location>
        <begin position="661"/>
        <end position="671"/>
    </location>
</feature>
<proteinExistence type="predicted"/>